<comment type="caution">
    <text evidence="1">The sequence shown here is derived from an EMBL/GenBank/DDBJ whole genome shotgun (WGS) entry which is preliminary data.</text>
</comment>
<dbReference type="EMBL" id="CM042058">
    <property type="protein sequence ID" value="KAI3685006.1"/>
    <property type="molecule type" value="Genomic_DNA"/>
</dbReference>
<name>A0ACB8YIB8_ARCLA</name>
<reference evidence="1 2" key="2">
    <citation type="journal article" date="2022" name="Mol. Ecol. Resour.">
        <title>The genomes of chicory, endive, great burdock and yacon provide insights into Asteraceae paleo-polyploidization history and plant inulin production.</title>
        <authorList>
            <person name="Fan W."/>
            <person name="Wang S."/>
            <person name="Wang H."/>
            <person name="Wang A."/>
            <person name="Jiang F."/>
            <person name="Liu H."/>
            <person name="Zhao H."/>
            <person name="Xu D."/>
            <person name="Zhang Y."/>
        </authorList>
    </citation>
    <scope>NUCLEOTIDE SEQUENCE [LARGE SCALE GENOMIC DNA]</scope>
    <source>
        <strain evidence="2">cv. Niubang</strain>
    </source>
</reference>
<organism evidence="1 2">
    <name type="scientific">Arctium lappa</name>
    <name type="common">Greater burdock</name>
    <name type="synonym">Lappa major</name>
    <dbReference type="NCBI Taxonomy" id="4217"/>
    <lineage>
        <taxon>Eukaryota</taxon>
        <taxon>Viridiplantae</taxon>
        <taxon>Streptophyta</taxon>
        <taxon>Embryophyta</taxon>
        <taxon>Tracheophyta</taxon>
        <taxon>Spermatophyta</taxon>
        <taxon>Magnoliopsida</taxon>
        <taxon>eudicotyledons</taxon>
        <taxon>Gunneridae</taxon>
        <taxon>Pentapetalae</taxon>
        <taxon>asterids</taxon>
        <taxon>campanulids</taxon>
        <taxon>Asterales</taxon>
        <taxon>Asteraceae</taxon>
        <taxon>Carduoideae</taxon>
        <taxon>Cardueae</taxon>
        <taxon>Arctiinae</taxon>
        <taxon>Arctium</taxon>
    </lineage>
</organism>
<keyword evidence="2" id="KW-1185">Reference proteome</keyword>
<protein>
    <submittedName>
        <fullName evidence="1">Uncharacterized protein</fullName>
    </submittedName>
</protein>
<gene>
    <name evidence="1" type="ORF">L6452_34237</name>
</gene>
<evidence type="ECO:0000313" key="1">
    <source>
        <dbReference type="EMBL" id="KAI3685006.1"/>
    </source>
</evidence>
<evidence type="ECO:0000313" key="2">
    <source>
        <dbReference type="Proteomes" id="UP001055879"/>
    </source>
</evidence>
<accession>A0ACB8YIB8</accession>
<reference evidence="2" key="1">
    <citation type="journal article" date="2022" name="Mol. Ecol. Resour.">
        <title>The genomes of chicory, endive, great burdock and yacon provide insights into Asteraceae palaeo-polyploidization history and plant inulin production.</title>
        <authorList>
            <person name="Fan W."/>
            <person name="Wang S."/>
            <person name="Wang H."/>
            <person name="Wang A."/>
            <person name="Jiang F."/>
            <person name="Liu H."/>
            <person name="Zhao H."/>
            <person name="Xu D."/>
            <person name="Zhang Y."/>
        </authorList>
    </citation>
    <scope>NUCLEOTIDE SEQUENCE [LARGE SCALE GENOMIC DNA]</scope>
    <source>
        <strain evidence="2">cv. Niubang</strain>
    </source>
</reference>
<sequence>MREGKVLCGLSKSWSERLYRWWLRMDNMSALSHVDPDFMKEANKISEGCGLKKALSARWFLMDIGVQPEAIIVIEVLYHPPIAFGN</sequence>
<proteinExistence type="predicted"/>
<dbReference type="Proteomes" id="UP001055879">
    <property type="component" value="Linkage Group LG12"/>
</dbReference>